<accession>A0A377J2H4</accession>
<dbReference type="Gene3D" id="2.160.10.10">
    <property type="entry name" value="Hexapeptide repeat proteins"/>
    <property type="match status" value="1"/>
</dbReference>
<dbReference type="OrthoDB" id="9803036at2"/>
<dbReference type="RefSeq" id="WP_115011013.1">
    <property type="nucleotide sequence ID" value="NZ_UGHV01000001.1"/>
</dbReference>
<evidence type="ECO:0000313" key="1">
    <source>
        <dbReference type="EMBL" id="STO96702.1"/>
    </source>
</evidence>
<protein>
    <submittedName>
        <fullName evidence="1">Acetyltransferase</fullName>
    </submittedName>
</protein>
<proteinExistence type="predicted"/>
<dbReference type="SUPFAM" id="SSF51161">
    <property type="entry name" value="Trimeric LpxA-like enzymes"/>
    <property type="match status" value="1"/>
</dbReference>
<dbReference type="PANTHER" id="PTHR13061:SF29">
    <property type="entry name" value="GAMMA CARBONIC ANHYDRASE-LIKE 1, MITOCHONDRIAL-RELATED"/>
    <property type="match status" value="1"/>
</dbReference>
<name>A0A377J2H4_9HELI</name>
<dbReference type="InterPro" id="IPR047324">
    <property type="entry name" value="LbH_gamma_CA-like"/>
</dbReference>
<sequence>MIASFNGISPRIAQSAVILPHTSIIGEVEIGESVSVWYGSVIRADGARIHIGSGSNIQDNSTIHIGYATQDFDGSTIIDENVTIGHNCIIHACHIETECIIGMGAIVMDMAVIGAQSIVGAGSVVTKGKKFPPKSLIIGNPARLVRSLNDDEVAQGLASALHYQHLASLHSDLKVVKE</sequence>
<gene>
    <name evidence="1" type="primary">yrdA</name>
    <name evidence="1" type="ORF">NCTC12410_00518</name>
</gene>
<dbReference type="CDD" id="cd04645">
    <property type="entry name" value="LbH_gamma_CA_like"/>
    <property type="match status" value="1"/>
</dbReference>
<dbReference type="Proteomes" id="UP000254841">
    <property type="component" value="Unassembled WGS sequence"/>
</dbReference>
<dbReference type="InterPro" id="IPR011004">
    <property type="entry name" value="Trimer_LpxA-like_sf"/>
</dbReference>
<dbReference type="InterPro" id="IPR050484">
    <property type="entry name" value="Transf_Hexapept/Carb_Anhydrase"/>
</dbReference>
<dbReference type="PANTHER" id="PTHR13061">
    <property type="entry name" value="DYNACTIN SUBUNIT P25"/>
    <property type="match status" value="1"/>
</dbReference>
<keyword evidence="1" id="KW-0808">Transferase</keyword>
<dbReference type="GO" id="GO:0016740">
    <property type="term" value="F:transferase activity"/>
    <property type="evidence" value="ECO:0007669"/>
    <property type="project" value="UniProtKB-KW"/>
</dbReference>
<organism evidence="1 2">
    <name type="scientific">Helicobacter canis</name>
    <dbReference type="NCBI Taxonomy" id="29419"/>
    <lineage>
        <taxon>Bacteria</taxon>
        <taxon>Pseudomonadati</taxon>
        <taxon>Campylobacterota</taxon>
        <taxon>Epsilonproteobacteria</taxon>
        <taxon>Campylobacterales</taxon>
        <taxon>Helicobacteraceae</taxon>
        <taxon>Helicobacter</taxon>
    </lineage>
</organism>
<dbReference type="EMBL" id="UGHV01000001">
    <property type="protein sequence ID" value="STO96702.1"/>
    <property type="molecule type" value="Genomic_DNA"/>
</dbReference>
<dbReference type="AlphaFoldDB" id="A0A377J2H4"/>
<reference evidence="1 2" key="1">
    <citation type="submission" date="2018-06" db="EMBL/GenBank/DDBJ databases">
        <authorList>
            <consortium name="Pathogen Informatics"/>
            <person name="Doyle S."/>
        </authorList>
    </citation>
    <scope>NUCLEOTIDE SEQUENCE [LARGE SCALE GENOMIC DNA]</scope>
    <source>
        <strain evidence="1 2">NCTC12410</strain>
    </source>
</reference>
<evidence type="ECO:0000313" key="2">
    <source>
        <dbReference type="Proteomes" id="UP000254841"/>
    </source>
</evidence>